<evidence type="ECO:0000313" key="1">
    <source>
        <dbReference type="EnsemblMetazoa" id="CJA36925.1"/>
    </source>
</evidence>
<reference evidence="1" key="2">
    <citation type="submission" date="2022-06" db="UniProtKB">
        <authorList>
            <consortium name="EnsemblMetazoa"/>
        </authorList>
    </citation>
    <scope>IDENTIFICATION</scope>
    <source>
        <strain evidence="1">DF5081</strain>
    </source>
</reference>
<keyword evidence="2" id="KW-1185">Reference proteome</keyword>
<proteinExistence type="predicted"/>
<name>A0A8R1IMG6_CAEJA</name>
<dbReference type="AlphaFoldDB" id="A0A8R1IMG6"/>
<accession>A0A8R1IMG6</accession>
<dbReference type="Proteomes" id="UP000005237">
    <property type="component" value="Unassembled WGS sequence"/>
</dbReference>
<dbReference type="EnsemblMetazoa" id="CJA36925.1">
    <property type="protein sequence ID" value="CJA36925.1"/>
    <property type="gene ID" value="WBGene00212772"/>
</dbReference>
<reference evidence="2" key="1">
    <citation type="submission" date="2010-08" db="EMBL/GenBank/DDBJ databases">
        <authorList>
            <consortium name="Caenorhabditis japonica Sequencing Consortium"/>
            <person name="Wilson R.K."/>
        </authorList>
    </citation>
    <scope>NUCLEOTIDE SEQUENCE [LARGE SCALE GENOMIC DNA]</scope>
    <source>
        <strain evidence="2">DF5081</strain>
    </source>
</reference>
<organism evidence="1 2">
    <name type="scientific">Caenorhabditis japonica</name>
    <dbReference type="NCBI Taxonomy" id="281687"/>
    <lineage>
        <taxon>Eukaryota</taxon>
        <taxon>Metazoa</taxon>
        <taxon>Ecdysozoa</taxon>
        <taxon>Nematoda</taxon>
        <taxon>Chromadorea</taxon>
        <taxon>Rhabditida</taxon>
        <taxon>Rhabditina</taxon>
        <taxon>Rhabditomorpha</taxon>
        <taxon>Rhabditoidea</taxon>
        <taxon>Rhabditidae</taxon>
        <taxon>Peloderinae</taxon>
        <taxon>Caenorhabditis</taxon>
    </lineage>
</organism>
<sequence>MLASNEKEALHGIDDRISMLEKRLSNAKAARDAYVHHLRGRYPDWKPPLPSLTYPELTYSTLSIRVHI</sequence>
<protein>
    <submittedName>
        <fullName evidence="1">Uncharacterized protein</fullName>
    </submittedName>
</protein>
<evidence type="ECO:0000313" key="2">
    <source>
        <dbReference type="Proteomes" id="UP000005237"/>
    </source>
</evidence>